<dbReference type="InterPro" id="IPR050250">
    <property type="entry name" value="Macrolide_Exporter_MacB"/>
</dbReference>
<feature type="coiled-coil region" evidence="7">
    <location>
        <begin position="665"/>
        <end position="692"/>
    </location>
</feature>
<dbReference type="GO" id="GO:0005886">
    <property type="term" value="C:plasma membrane"/>
    <property type="evidence" value="ECO:0007669"/>
    <property type="project" value="UniProtKB-SubCell"/>
</dbReference>
<sequence>MFRIGLRDTRAHFRRFIMSIIAIALGVAFVVGSFCFREMLNDQVAQMMGSNSDADVYVRGATEQKQDGEDGFAEYNSTYNEISTDVIADIEKVDGVVSADATHQLSNVVLLDHNGDAMATVGAPTLVIGVDEQDPWRSAHFVSGGYPQTDDEIALLEDTAGKAGLKTGDTAKIVVDGEAHEKTVSGVFTSPSTQLGAILILAPPSFVEHTLQQEGEDTSSVQFIGVYGDKSTPLDAEAQQRLADRINKELPKSADAHAVTGDSVRDDATKSIQDQLGFIQPLILIFAAIALFVGAFIIANTFTMIVRESMRGYALLRSVGASPLQVFASVLVQAVILGLVGSGIGVLLGWGLLELIAKGMTSSGMPLSGSPAPSATDVVIGLIVGVVVTIVGATLPAKTAATAPPIQAMNETVNPEKPVRTRGWIGAAMVVVGAAWWTLCYLDADKRVDWAWLKDLGSGWTLGLGAAFIIIGAIVCAPAFVAPSAKVLGWIPEKLFPVTGKLATRNIGRAKRRTANTAAALFVGIAIVSCLGVVASSMKTSVSNLVDNNVNADYVAMTASMTQPISTKAVDAIEKTEGVGASSAVYMLPTVKVTNAAKDVMTAAVKSDLLTRLAPIEKQDGDAATVIVDGQVAVGRMVADDEHWKIGDVIDLESENTSVDEAATKQASEAYRKKIEEQATALQREAQSLAAAGDAAGAQAKARQAEDVVRQGQDVDPKQFVRTKTETKTAKVTIGAIIDDALYADSIFVSLPTAEKLTDEDMMMITQMYVQAKPGADVAKLGEDLKKTAKPFYTVSILTRDEFKSSMSSMIDSMLAIIYALLALSIVIAIFGIVNTLALNVSERTKEIGLLRAIGTSNGQVRGMLAIEAVILSVFGTLVGIVVGVAAGVVIRVAYEEQGLTTLTIPWGQLVLFLVVAIVVGLVASISPAHRALKQPVLDAVASE</sequence>
<keyword evidence="4 8" id="KW-1133">Transmembrane helix</keyword>
<feature type="domain" description="MacB-like periplasmic core" evidence="10">
    <location>
        <begin position="17"/>
        <end position="211"/>
    </location>
</feature>
<feature type="transmembrane region" description="Helical" evidence="8">
    <location>
        <begin position="869"/>
        <end position="895"/>
    </location>
</feature>
<dbReference type="InterPro" id="IPR025857">
    <property type="entry name" value="MacB_PCD"/>
</dbReference>
<dbReference type="Proteomes" id="UP000028995">
    <property type="component" value="Unassembled WGS sequence"/>
</dbReference>
<feature type="domain" description="ABC3 transporter permease C-terminal" evidence="9">
    <location>
        <begin position="820"/>
        <end position="936"/>
    </location>
</feature>
<feature type="transmembrane region" description="Helical" evidence="8">
    <location>
        <begin position="282"/>
        <end position="306"/>
    </location>
</feature>
<dbReference type="Pfam" id="PF02687">
    <property type="entry name" value="FtsX"/>
    <property type="match status" value="2"/>
</dbReference>
<evidence type="ECO:0000256" key="5">
    <source>
        <dbReference type="ARBA" id="ARBA00023136"/>
    </source>
</evidence>
<dbReference type="OrthoDB" id="9780560at2"/>
<feature type="transmembrane region" description="Helical" evidence="8">
    <location>
        <begin position="378"/>
        <end position="401"/>
    </location>
</feature>
<reference evidence="11 12" key="1">
    <citation type="submission" date="2014-03" db="EMBL/GenBank/DDBJ databases">
        <title>Genomics of Bifidobacteria.</title>
        <authorList>
            <person name="Ventura M."/>
            <person name="Milani C."/>
            <person name="Lugli G.A."/>
        </authorList>
    </citation>
    <scope>NUCLEOTIDE SEQUENCE [LARGE SCALE GENOMIC DNA]</scope>
    <source>
        <strain evidence="11 12">LMG 10510</strain>
    </source>
</reference>
<evidence type="ECO:0000256" key="3">
    <source>
        <dbReference type="ARBA" id="ARBA00022692"/>
    </source>
</evidence>
<evidence type="ECO:0000256" key="8">
    <source>
        <dbReference type="SAM" id="Phobius"/>
    </source>
</evidence>
<evidence type="ECO:0000256" key="1">
    <source>
        <dbReference type="ARBA" id="ARBA00004651"/>
    </source>
</evidence>
<dbReference type="EMBL" id="JGYU01000012">
    <property type="protein sequence ID" value="KFI55984.1"/>
    <property type="molecule type" value="Genomic_DNA"/>
</dbReference>
<feature type="transmembrane region" description="Helical" evidence="8">
    <location>
        <begin position="907"/>
        <end position="926"/>
    </location>
</feature>
<dbReference type="STRING" id="35760.BCHO_1540"/>
<dbReference type="PANTHER" id="PTHR30572:SF4">
    <property type="entry name" value="ABC TRANSPORTER PERMEASE YTRF"/>
    <property type="match status" value="1"/>
</dbReference>
<dbReference type="eggNOG" id="COG0577">
    <property type="taxonomic scope" value="Bacteria"/>
</dbReference>
<dbReference type="GO" id="GO:0022857">
    <property type="term" value="F:transmembrane transporter activity"/>
    <property type="evidence" value="ECO:0007669"/>
    <property type="project" value="TreeGrafter"/>
</dbReference>
<dbReference type="RefSeq" id="WP_024540578.1">
    <property type="nucleotide sequence ID" value="NZ_JGYU01000012.1"/>
</dbReference>
<evidence type="ECO:0000313" key="11">
    <source>
        <dbReference type="EMBL" id="KFI55984.1"/>
    </source>
</evidence>
<evidence type="ECO:0000256" key="6">
    <source>
        <dbReference type="ARBA" id="ARBA00038076"/>
    </source>
</evidence>
<keyword evidence="12" id="KW-1185">Reference proteome</keyword>
<gene>
    <name evidence="11" type="ORF">BCHO_1540</name>
</gene>
<comment type="caution">
    <text evidence="11">The sequence shown here is derived from an EMBL/GenBank/DDBJ whole genome shotgun (WGS) entry which is preliminary data.</text>
</comment>
<evidence type="ECO:0000313" key="12">
    <source>
        <dbReference type="Proteomes" id="UP000028995"/>
    </source>
</evidence>
<feature type="transmembrane region" description="Helical" evidence="8">
    <location>
        <begin position="326"/>
        <end position="353"/>
    </location>
</feature>
<comment type="subcellular location">
    <subcellularLocation>
        <location evidence="1">Cell membrane</location>
        <topology evidence="1">Multi-pass membrane protein</topology>
    </subcellularLocation>
</comment>
<feature type="transmembrane region" description="Helical" evidence="8">
    <location>
        <begin position="12"/>
        <end position="34"/>
    </location>
</feature>
<protein>
    <submittedName>
        <fullName evidence="11">ABC transporter integral membrane protein</fullName>
    </submittedName>
</protein>
<feature type="domain" description="ABC3 transporter permease C-terminal" evidence="9">
    <location>
        <begin position="285"/>
        <end position="405"/>
    </location>
</feature>
<proteinExistence type="inferred from homology"/>
<keyword evidence="7" id="KW-0175">Coiled coil</keyword>
<dbReference type="Pfam" id="PF12704">
    <property type="entry name" value="MacB_PCD"/>
    <property type="match status" value="1"/>
</dbReference>
<keyword evidence="5 8" id="KW-0472">Membrane</keyword>
<keyword evidence="3 8" id="KW-0812">Transmembrane</keyword>
<evidence type="ECO:0000256" key="7">
    <source>
        <dbReference type="SAM" id="Coils"/>
    </source>
</evidence>
<feature type="transmembrane region" description="Helical" evidence="8">
    <location>
        <begin position="459"/>
        <end position="481"/>
    </location>
</feature>
<accession>A0A087AB34</accession>
<comment type="similarity">
    <text evidence="6">Belongs to the ABC-4 integral membrane protein family.</text>
</comment>
<name>A0A087AB34_9BIFI</name>
<dbReference type="eggNOG" id="COG4591">
    <property type="taxonomic scope" value="Bacteria"/>
</dbReference>
<evidence type="ECO:0000259" key="9">
    <source>
        <dbReference type="Pfam" id="PF02687"/>
    </source>
</evidence>
<dbReference type="InterPro" id="IPR003838">
    <property type="entry name" value="ABC3_permease_C"/>
</dbReference>
<feature type="transmembrane region" description="Helical" evidence="8">
    <location>
        <begin position="422"/>
        <end position="439"/>
    </location>
</feature>
<evidence type="ECO:0000259" key="10">
    <source>
        <dbReference type="Pfam" id="PF12704"/>
    </source>
</evidence>
<feature type="transmembrane region" description="Helical" evidence="8">
    <location>
        <begin position="814"/>
        <end position="838"/>
    </location>
</feature>
<evidence type="ECO:0000256" key="2">
    <source>
        <dbReference type="ARBA" id="ARBA00022475"/>
    </source>
</evidence>
<feature type="transmembrane region" description="Helical" evidence="8">
    <location>
        <begin position="515"/>
        <end position="535"/>
    </location>
</feature>
<evidence type="ECO:0000256" key="4">
    <source>
        <dbReference type="ARBA" id="ARBA00022989"/>
    </source>
</evidence>
<dbReference type="AlphaFoldDB" id="A0A087AB34"/>
<dbReference type="PANTHER" id="PTHR30572">
    <property type="entry name" value="MEMBRANE COMPONENT OF TRANSPORTER-RELATED"/>
    <property type="match status" value="1"/>
</dbReference>
<keyword evidence="2" id="KW-1003">Cell membrane</keyword>
<organism evidence="11 12">
    <name type="scientific">Bifidobacterium choerinum</name>
    <dbReference type="NCBI Taxonomy" id="35760"/>
    <lineage>
        <taxon>Bacteria</taxon>
        <taxon>Bacillati</taxon>
        <taxon>Actinomycetota</taxon>
        <taxon>Actinomycetes</taxon>
        <taxon>Bifidobacteriales</taxon>
        <taxon>Bifidobacteriaceae</taxon>
        <taxon>Bifidobacterium</taxon>
    </lineage>
</organism>